<gene>
    <name evidence="4" type="ORF">ASPZODRAFT_14713</name>
</gene>
<dbReference type="VEuPathDB" id="FungiDB:ASPZODRAFT_14713"/>
<keyword evidence="2" id="KW-0067">ATP-binding</keyword>
<name>A0A1L9SMY0_9EURO</name>
<feature type="compositionally biased region" description="Acidic residues" evidence="3">
    <location>
        <begin position="664"/>
        <end position="699"/>
    </location>
</feature>
<dbReference type="AlphaFoldDB" id="A0A1L9SMY0"/>
<evidence type="ECO:0000256" key="3">
    <source>
        <dbReference type="SAM" id="MobiDB-lite"/>
    </source>
</evidence>
<dbReference type="SUPFAM" id="SSF53067">
    <property type="entry name" value="Actin-like ATPase domain"/>
    <property type="match status" value="2"/>
</dbReference>
<dbReference type="Pfam" id="PF00012">
    <property type="entry name" value="HSP70"/>
    <property type="match status" value="1"/>
</dbReference>
<dbReference type="RefSeq" id="XP_022583095.1">
    <property type="nucleotide sequence ID" value="XM_022725233.1"/>
</dbReference>
<dbReference type="GO" id="GO:0005524">
    <property type="term" value="F:ATP binding"/>
    <property type="evidence" value="ECO:0007669"/>
    <property type="project" value="UniProtKB-KW"/>
</dbReference>
<dbReference type="PANTHER" id="PTHR14187:SF5">
    <property type="entry name" value="HEAT SHOCK 70 KDA PROTEIN 12A"/>
    <property type="match status" value="1"/>
</dbReference>
<dbReference type="InterPro" id="IPR013126">
    <property type="entry name" value="Hsp_70_fam"/>
</dbReference>
<feature type="compositionally biased region" description="Basic and acidic residues" evidence="3">
    <location>
        <begin position="34"/>
        <end position="48"/>
    </location>
</feature>
<evidence type="ECO:0000256" key="2">
    <source>
        <dbReference type="ARBA" id="ARBA00022840"/>
    </source>
</evidence>
<accession>A0A1L9SMY0</accession>
<dbReference type="STRING" id="1073090.A0A1L9SMY0"/>
<organism evidence="4 5">
    <name type="scientific">Penicilliopsis zonata CBS 506.65</name>
    <dbReference type="NCBI Taxonomy" id="1073090"/>
    <lineage>
        <taxon>Eukaryota</taxon>
        <taxon>Fungi</taxon>
        <taxon>Dikarya</taxon>
        <taxon>Ascomycota</taxon>
        <taxon>Pezizomycotina</taxon>
        <taxon>Eurotiomycetes</taxon>
        <taxon>Eurotiomycetidae</taxon>
        <taxon>Eurotiales</taxon>
        <taxon>Aspergillaceae</taxon>
        <taxon>Penicilliopsis</taxon>
    </lineage>
</organism>
<dbReference type="CDD" id="cd10170">
    <property type="entry name" value="ASKHA_NBD_HSP70"/>
    <property type="match status" value="1"/>
</dbReference>
<proteinExistence type="predicted"/>
<dbReference type="EMBL" id="KV878339">
    <property type="protein sequence ID" value="OJJ48585.1"/>
    <property type="molecule type" value="Genomic_DNA"/>
</dbReference>
<dbReference type="GO" id="GO:0140662">
    <property type="term" value="F:ATP-dependent protein folding chaperone"/>
    <property type="evidence" value="ECO:0007669"/>
    <property type="project" value="InterPro"/>
</dbReference>
<dbReference type="Proteomes" id="UP000184188">
    <property type="component" value="Unassembled WGS sequence"/>
</dbReference>
<dbReference type="InterPro" id="IPR043129">
    <property type="entry name" value="ATPase_NBD"/>
</dbReference>
<dbReference type="PANTHER" id="PTHR14187">
    <property type="entry name" value="ALPHA KINASE/ELONGATION FACTOR 2 KINASE"/>
    <property type="match status" value="1"/>
</dbReference>
<feature type="region of interest" description="Disordered" evidence="3">
    <location>
        <begin position="664"/>
        <end position="711"/>
    </location>
</feature>
<reference evidence="5" key="1">
    <citation type="journal article" date="2017" name="Genome Biol.">
        <title>Comparative genomics reveals high biological diversity and specific adaptations in the industrially and medically important fungal genus Aspergillus.</title>
        <authorList>
            <person name="de Vries R.P."/>
            <person name="Riley R."/>
            <person name="Wiebenga A."/>
            <person name="Aguilar-Osorio G."/>
            <person name="Amillis S."/>
            <person name="Uchima C.A."/>
            <person name="Anderluh G."/>
            <person name="Asadollahi M."/>
            <person name="Askin M."/>
            <person name="Barry K."/>
            <person name="Battaglia E."/>
            <person name="Bayram O."/>
            <person name="Benocci T."/>
            <person name="Braus-Stromeyer S.A."/>
            <person name="Caldana C."/>
            <person name="Canovas D."/>
            <person name="Cerqueira G.C."/>
            <person name="Chen F."/>
            <person name="Chen W."/>
            <person name="Choi C."/>
            <person name="Clum A."/>
            <person name="Dos Santos R.A."/>
            <person name="Damasio A.R."/>
            <person name="Diallinas G."/>
            <person name="Emri T."/>
            <person name="Fekete E."/>
            <person name="Flipphi M."/>
            <person name="Freyberg S."/>
            <person name="Gallo A."/>
            <person name="Gournas C."/>
            <person name="Habgood R."/>
            <person name="Hainaut M."/>
            <person name="Harispe M.L."/>
            <person name="Henrissat B."/>
            <person name="Hilden K.S."/>
            <person name="Hope R."/>
            <person name="Hossain A."/>
            <person name="Karabika E."/>
            <person name="Karaffa L."/>
            <person name="Karanyi Z."/>
            <person name="Krasevec N."/>
            <person name="Kuo A."/>
            <person name="Kusch H."/>
            <person name="LaButti K."/>
            <person name="Lagendijk E.L."/>
            <person name="Lapidus A."/>
            <person name="Levasseur A."/>
            <person name="Lindquist E."/>
            <person name="Lipzen A."/>
            <person name="Logrieco A.F."/>
            <person name="MacCabe A."/>
            <person name="Maekelae M.R."/>
            <person name="Malavazi I."/>
            <person name="Melin P."/>
            <person name="Meyer V."/>
            <person name="Mielnichuk N."/>
            <person name="Miskei M."/>
            <person name="Molnar A.P."/>
            <person name="Mule G."/>
            <person name="Ngan C.Y."/>
            <person name="Orejas M."/>
            <person name="Orosz E."/>
            <person name="Ouedraogo J.P."/>
            <person name="Overkamp K.M."/>
            <person name="Park H.-S."/>
            <person name="Perrone G."/>
            <person name="Piumi F."/>
            <person name="Punt P.J."/>
            <person name="Ram A.F."/>
            <person name="Ramon A."/>
            <person name="Rauscher S."/>
            <person name="Record E."/>
            <person name="Riano-Pachon D.M."/>
            <person name="Robert V."/>
            <person name="Roehrig J."/>
            <person name="Ruller R."/>
            <person name="Salamov A."/>
            <person name="Salih N.S."/>
            <person name="Samson R.A."/>
            <person name="Sandor E."/>
            <person name="Sanguinetti M."/>
            <person name="Schuetze T."/>
            <person name="Sepcic K."/>
            <person name="Shelest E."/>
            <person name="Sherlock G."/>
            <person name="Sophianopoulou V."/>
            <person name="Squina F.M."/>
            <person name="Sun H."/>
            <person name="Susca A."/>
            <person name="Todd R.B."/>
            <person name="Tsang A."/>
            <person name="Unkles S.E."/>
            <person name="van de Wiele N."/>
            <person name="van Rossen-Uffink D."/>
            <person name="Oliveira J.V."/>
            <person name="Vesth T.C."/>
            <person name="Visser J."/>
            <person name="Yu J.-H."/>
            <person name="Zhou M."/>
            <person name="Andersen M.R."/>
            <person name="Archer D.B."/>
            <person name="Baker S.E."/>
            <person name="Benoit I."/>
            <person name="Brakhage A.A."/>
            <person name="Braus G.H."/>
            <person name="Fischer R."/>
            <person name="Frisvad J.C."/>
            <person name="Goldman G.H."/>
            <person name="Houbraken J."/>
            <person name="Oakley B."/>
            <person name="Pocsi I."/>
            <person name="Scazzocchio C."/>
            <person name="Seiboth B."/>
            <person name="vanKuyk P.A."/>
            <person name="Wortman J."/>
            <person name="Dyer P.S."/>
            <person name="Grigoriev I.V."/>
        </authorList>
    </citation>
    <scope>NUCLEOTIDE SEQUENCE [LARGE SCALE GENOMIC DNA]</scope>
    <source>
        <strain evidence="5">CBS 506.65</strain>
    </source>
</reference>
<dbReference type="GeneID" id="34611698"/>
<sequence length="711" mass="79407">MSEFIQTIQLGEVEKKPKPKNKKKQAPVYKKNRKSEQKDSKAICDKVGARGQNGEPPKKSRRVEKDRSFIIVGVDFGTTFSGVSWQISRSETINVHTLKNWPNGSGNLEKVPSIISYDKEATEGKICWGYEVEPRMLSSTWFKLLLVQDAATGEHDDPLLRKCVGENFMKTILDRSPEDICRDYLRCLYNYILESLVGHTGPNTVQNTGIHFVLSSPAAWRDAERDRIKIAAEKAGFASREGDKLSLVSEPEAAALAAFEENKAFLEQSGSSLEKGSLVIVTDMGGGTVDLITYRITKLQPLKMVEATVATSGKCGSTTIDRAFHKWLEERFGDKFTGLPSTIVGSGSKVMREFEDVKRRFNGNDRDEFRVTLAMKDQKSCANYDSDHGEVIIYRYELQEMFSGVIDNVLQLIQAQKNLAEQEKDGGKVTGVILCGGLAQSSYVYNKINQFCKEFSPAVEVIRPSNAWSAITRGSVLRILQPRVALRKNLRSYGIAMHRQFIEGEDSEEDAFYCPMGGKRARNVMFWHAKKNNSVKDGQTVWIDGYYIFSRTDHVVNRMQVYASELDNPPSRLNSKDVYQVGSLDMSLESITSAVGGGKRPYKVVPKTKDKEVKVRIGHVINSHTDAMHFVAKIGTRAIGSLKLKYSETLNSTADETVKCEEQVLDMADDSLSDSDEEKEEDGAEEGVDDGSEESDDDSPLFLQRCDSGHS</sequence>
<protein>
    <submittedName>
        <fullName evidence="4">Uncharacterized protein</fullName>
    </submittedName>
</protein>
<evidence type="ECO:0000313" key="4">
    <source>
        <dbReference type="EMBL" id="OJJ48585.1"/>
    </source>
</evidence>
<dbReference type="OrthoDB" id="2963168at2759"/>
<dbReference type="Gene3D" id="3.90.640.10">
    <property type="entry name" value="Actin, Chain A, domain 4"/>
    <property type="match status" value="1"/>
</dbReference>
<evidence type="ECO:0000256" key="1">
    <source>
        <dbReference type="ARBA" id="ARBA00022741"/>
    </source>
</evidence>
<keyword evidence="1" id="KW-0547">Nucleotide-binding</keyword>
<feature type="compositionally biased region" description="Basic residues" evidence="3">
    <location>
        <begin position="17"/>
        <end position="33"/>
    </location>
</feature>
<evidence type="ECO:0000313" key="5">
    <source>
        <dbReference type="Proteomes" id="UP000184188"/>
    </source>
</evidence>
<keyword evidence="5" id="KW-1185">Reference proteome</keyword>
<dbReference type="Gene3D" id="3.30.420.40">
    <property type="match status" value="2"/>
</dbReference>
<feature type="region of interest" description="Disordered" evidence="3">
    <location>
        <begin position="1"/>
        <end position="62"/>
    </location>
</feature>